<name>E9S879_RUMAL</name>
<evidence type="ECO:0000256" key="1">
    <source>
        <dbReference type="ARBA" id="ARBA00004141"/>
    </source>
</evidence>
<comment type="caution">
    <text evidence="7">The sequence shown here is derived from an EMBL/GenBank/DDBJ whole genome shotgun (WGS) entry which is preliminary data.</text>
</comment>
<keyword evidence="4 5" id="KW-0472">Membrane</keyword>
<comment type="subcellular location">
    <subcellularLocation>
        <location evidence="1">Membrane</location>
        <topology evidence="1">Multi-pass membrane protein</topology>
    </subcellularLocation>
</comment>
<dbReference type="STRING" id="246199.CUS_7455"/>
<protein>
    <submittedName>
        <fullName evidence="7">ABC-2 type transporter</fullName>
    </submittedName>
</protein>
<feature type="transmembrane region" description="Helical" evidence="5">
    <location>
        <begin position="352"/>
        <end position="370"/>
    </location>
</feature>
<sequence>MQVFKLFMQILKKKMPVAMIYVVLFMVLCLAFTAKGDGEMTFEESKVSIVITDNDNTAESKALTEYIGKRCRVIEPKMSKNDALYFNHISFSLTVNEGYAQKLAAGDTDDLFTEEYVHENYGAAYMENFLGEYVGCVRAAVIAGDDMSAALKSAEEAMDIDTEVKMVSADSGKMNGLESGGGFFRYLPFILISVMMYTLSAVMVAINKKEVRFRTNCSAISPVSYGGQLVAGSVTFVMAVWVLFMVLGALVRGGFDGKGWVQVLNSGVFAVASALVAVIVSLLINTEQTINIVSNVVGLAMSFMCGVFVPQSMLSDSVLAVGRFMPMYWYTKANDMLTGAELYSADKVAECIGVEAGFCIALAAVALMIFKLKVRADD</sequence>
<dbReference type="Pfam" id="PF12698">
    <property type="entry name" value="ABC2_membrane_3"/>
    <property type="match status" value="1"/>
</dbReference>
<dbReference type="RefSeq" id="WP_002847124.1">
    <property type="nucleotide sequence ID" value="NZ_ADKM02000018.1"/>
</dbReference>
<dbReference type="eggNOG" id="COG0842">
    <property type="taxonomic scope" value="Bacteria"/>
</dbReference>
<evidence type="ECO:0000313" key="7">
    <source>
        <dbReference type="EMBL" id="EGC04667.1"/>
    </source>
</evidence>
<feature type="transmembrane region" description="Helical" evidence="5">
    <location>
        <begin position="263"/>
        <end position="284"/>
    </location>
</feature>
<dbReference type="Proteomes" id="UP000004259">
    <property type="component" value="Unassembled WGS sequence"/>
</dbReference>
<evidence type="ECO:0000256" key="3">
    <source>
        <dbReference type="ARBA" id="ARBA00022989"/>
    </source>
</evidence>
<keyword evidence="2 5" id="KW-0812">Transmembrane</keyword>
<feature type="transmembrane region" description="Helical" evidence="5">
    <location>
        <begin position="227"/>
        <end position="251"/>
    </location>
</feature>
<accession>E9S879</accession>
<dbReference type="OrthoDB" id="9774039at2"/>
<dbReference type="GO" id="GO:0016020">
    <property type="term" value="C:membrane"/>
    <property type="evidence" value="ECO:0007669"/>
    <property type="project" value="UniProtKB-SubCell"/>
</dbReference>
<dbReference type="GO" id="GO:0140359">
    <property type="term" value="F:ABC-type transporter activity"/>
    <property type="evidence" value="ECO:0007669"/>
    <property type="project" value="InterPro"/>
</dbReference>
<gene>
    <name evidence="7" type="ORF">CUS_7455</name>
</gene>
<evidence type="ECO:0000256" key="5">
    <source>
        <dbReference type="SAM" id="Phobius"/>
    </source>
</evidence>
<keyword evidence="8" id="KW-1185">Reference proteome</keyword>
<keyword evidence="3 5" id="KW-1133">Transmembrane helix</keyword>
<evidence type="ECO:0000256" key="2">
    <source>
        <dbReference type="ARBA" id="ARBA00022692"/>
    </source>
</evidence>
<proteinExistence type="predicted"/>
<dbReference type="InterPro" id="IPR013525">
    <property type="entry name" value="ABC2_TM"/>
</dbReference>
<evidence type="ECO:0000256" key="4">
    <source>
        <dbReference type="ARBA" id="ARBA00023136"/>
    </source>
</evidence>
<dbReference type="EMBL" id="ADKM02000018">
    <property type="protein sequence ID" value="EGC04667.1"/>
    <property type="molecule type" value="Genomic_DNA"/>
</dbReference>
<evidence type="ECO:0000259" key="6">
    <source>
        <dbReference type="Pfam" id="PF12698"/>
    </source>
</evidence>
<evidence type="ECO:0000313" key="8">
    <source>
        <dbReference type="Proteomes" id="UP000004259"/>
    </source>
</evidence>
<dbReference type="AlphaFoldDB" id="E9S879"/>
<reference evidence="7 8" key="1">
    <citation type="submission" date="2011-02" db="EMBL/GenBank/DDBJ databases">
        <authorList>
            <person name="Nelson K.E."/>
            <person name="Sutton G."/>
            <person name="Torralba M."/>
            <person name="Durkin S."/>
            <person name="Harkins D."/>
            <person name="Montgomery R."/>
            <person name="Ziemer C."/>
            <person name="Klaassens E."/>
            <person name="Ocuiv P."/>
            <person name="Morrison M."/>
        </authorList>
    </citation>
    <scope>NUCLEOTIDE SEQUENCE [LARGE SCALE GENOMIC DNA]</scope>
    <source>
        <strain evidence="7 8">8</strain>
    </source>
</reference>
<feature type="transmembrane region" description="Helical" evidence="5">
    <location>
        <begin position="296"/>
        <end position="314"/>
    </location>
</feature>
<organism evidence="7 8">
    <name type="scientific">Ruminococcus albus 8</name>
    <dbReference type="NCBI Taxonomy" id="246199"/>
    <lineage>
        <taxon>Bacteria</taxon>
        <taxon>Bacillati</taxon>
        <taxon>Bacillota</taxon>
        <taxon>Clostridia</taxon>
        <taxon>Eubacteriales</taxon>
        <taxon>Oscillospiraceae</taxon>
        <taxon>Ruminococcus</taxon>
    </lineage>
</organism>
<feature type="domain" description="ABC-2 type transporter transmembrane" evidence="6">
    <location>
        <begin position="18"/>
        <end position="369"/>
    </location>
</feature>
<feature type="transmembrane region" description="Helical" evidence="5">
    <location>
        <begin position="183"/>
        <end position="206"/>
    </location>
</feature>